<dbReference type="EMBL" id="JBHULC010000039">
    <property type="protein sequence ID" value="MFD2523949.1"/>
    <property type="molecule type" value="Genomic_DNA"/>
</dbReference>
<evidence type="ECO:0000256" key="2">
    <source>
        <dbReference type="ARBA" id="ARBA00022475"/>
    </source>
</evidence>
<keyword evidence="5" id="KW-0472">Membrane</keyword>
<dbReference type="PANTHER" id="PTHR43646:SF2">
    <property type="entry name" value="GLYCOSYLTRANSFERASE 2-LIKE DOMAIN-CONTAINING PROTEIN"/>
    <property type="match status" value="1"/>
</dbReference>
<sequence>MIHLRLPDWVKNILNKPLRIEQYPAEEVEELKRKLARFSVKDPIVSVVIPAWNEEEGIIHTLLSFANTNTQYPAELIVVDNNSTDGTHALLKKLGVQTIMETKQGVGHARTAGLHYAKGKYLLTADSDTLYPPGWISAMTKTMIDGENEKVYCVHGTYSFLPSTSTPRWQYGIYEFISRYAIKKKGKRQPYLNVLGYNSGIVRQKGIEVNGYDIEVQRTFRGTPRENEGHAAEDGMMAFRLMEAGGKIKGVEGDDGRVWTSDRRIQIDGGLLRAFIFRVRKHLFRTHF</sequence>
<dbReference type="SUPFAM" id="SSF53448">
    <property type="entry name" value="Nucleotide-diphospho-sugar transferases"/>
    <property type="match status" value="1"/>
</dbReference>
<dbReference type="Proteomes" id="UP001597510">
    <property type="component" value="Unassembled WGS sequence"/>
</dbReference>
<comment type="subcellular location">
    <subcellularLocation>
        <location evidence="1">Cell membrane</location>
    </subcellularLocation>
</comment>
<evidence type="ECO:0000313" key="8">
    <source>
        <dbReference type="Proteomes" id="UP001597510"/>
    </source>
</evidence>
<name>A0ABW5JD08_9BACT</name>
<protein>
    <submittedName>
        <fullName evidence="7">Glycosyltransferase family 2 protein</fullName>
        <ecNumber evidence="7">2.4.-.-</ecNumber>
    </submittedName>
</protein>
<dbReference type="EC" id="2.4.-.-" evidence="7"/>
<organism evidence="7 8">
    <name type="scientific">Emticicia soli</name>
    <dbReference type="NCBI Taxonomy" id="2027878"/>
    <lineage>
        <taxon>Bacteria</taxon>
        <taxon>Pseudomonadati</taxon>
        <taxon>Bacteroidota</taxon>
        <taxon>Cytophagia</taxon>
        <taxon>Cytophagales</taxon>
        <taxon>Leadbetterellaceae</taxon>
        <taxon>Emticicia</taxon>
    </lineage>
</organism>
<dbReference type="InterPro" id="IPR001173">
    <property type="entry name" value="Glyco_trans_2-like"/>
</dbReference>
<keyword evidence="8" id="KW-1185">Reference proteome</keyword>
<keyword evidence="2" id="KW-1003">Cell membrane</keyword>
<evidence type="ECO:0000259" key="6">
    <source>
        <dbReference type="Pfam" id="PF00535"/>
    </source>
</evidence>
<proteinExistence type="predicted"/>
<dbReference type="Gene3D" id="3.90.550.10">
    <property type="entry name" value="Spore Coat Polysaccharide Biosynthesis Protein SpsA, Chain A"/>
    <property type="match status" value="1"/>
</dbReference>
<evidence type="ECO:0000256" key="3">
    <source>
        <dbReference type="ARBA" id="ARBA00022676"/>
    </source>
</evidence>
<dbReference type="RefSeq" id="WP_340238782.1">
    <property type="nucleotide sequence ID" value="NZ_JBBEWC010000010.1"/>
</dbReference>
<gene>
    <name evidence="7" type="ORF">ACFSR2_23820</name>
</gene>
<dbReference type="PANTHER" id="PTHR43646">
    <property type="entry name" value="GLYCOSYLTRANSFERASE"/>
    <property type="match status" value="1"/>
</dbReference>
<evidence type="ECO:0000256" key="1">
    <source>
        <dbReference type="ARBA" id="ARBA00004236"/>
    </source>
</evidence>
<comment type="caution">
    <text evidence="7">The sequence shown here is derived from an EMBL/GenBank/DDBJ whole genome shotgun (WGS) entry which is preliminary data.</text>
</comment>
<keyword evidence="4 7" id="KW-0808">Transferase</keyword>
<evidence type="ECO:0000256" key="5">
    <source>
        <dbReference type="ARBA" id="ARBA00023136"/>
    </source>
</evidence>
<feature type="domain" description="Glycosyltransferase 2-like" evidence="6">
    <location>
        <begin position="46"/>
        <end position="186"/>
    </location>
</feature>
<accession>A0ABW5JD08</accession>
<dbReference type="CDD" id="cd00761">
    <property type="entry name" value="Glyco_tranf_GTA_type"/>
    <property type="match status" value="1"/>
</dbReference>
<reference evidence="8" key="1">
    <citation type="journal article" date="2019" name="Int. J. Syst. Evol. Microbiol.">
        <title>The Global Catalogue of Microorganisms (GCM) 10K type strain sequencing project: providing services to taxonomists for standard genome sequencing and annotation.</title>
        <authorList>
            <consortium name="The Broad Institute Genomics Platform"/>
            <consortium name="The Broad Institute Genome Sequencing Center for Infectious Disease"/>
            <person name="Wu L."/>
            <person name="Ma J."/>
        </authorList>
    </citation>
    <scope>NUCLEOTIDE SEQUENCE [LARGE SCALE GENOMIC DNA]</scope>
    <source>
        <strain evidence="8">KCTC 52344</strain>
    </source>
</reference>
<dbReference type="GO" id="GO:0016757">
    <property type="term" value="F:glycosyltransferase activity"/>
    <property type="evidence" value="ECO:0007669"/>
    <property type="project" value="UniProtKB-KW"/>
</dbReference>
<keyword evidence="3 7" id="KW-0328">Glycosyltransferase</keyword>
<dbReference type="InterPro" id="IPR029044">
    <property type="entry name" value="Nucleotide-diphossugar_trans"/>
</dbReference>
<evidence type="ECO:0000256" key="4">
    <source>
        <dbReference type="ARBA" id="ARBA00022679"/>
    </source>
</evidence>
<dbReference type="Pfam" id="PF00535">
    <property type="entry name" value="Glycos_transf_2"/>
    <property type="match status" value="1"/>
</dbReference>
<evidence type="ECO:0000313" key="7">
    <source>
        <dbReference type="EMBL" id="MFD2523949.1"/>
    </source>
</evidence>